<gene>
    <name evidence="1" type="ORF">SLEP1_g42327</name>
</gene>
<evidence type="ECO:0000313" key="2">
    <source>
        <dbReference type="Proteomes" id="UP001054252"/>
    </source>
</evidence>
<evidence type="ECO:0000313" key="1">
    <source>
        <dbReference type="EMBL" id="GKV33881.1"/>
    </source>
</evidence>
<organism evidence="1 2">
    <name type="scientific">Rubroshorea leprosula</name>
    <dbReference type="NCBI Taxonomy" id="152421"/>
    <lineage>
        <taxon>Eukaryota</taxon>
        <taxon>Viridiplantae</taxon>
        <taxon>Streptophyta</taxon>
        <taxon>Embryophyta</taxon>
        <taxon>Tracheophyta</taxon>
        <taxon>Spermatophyta</taxon>
        <taxon>Magnoliopsida</taxon>
        <taxon>eudicotyledons</taxon>
        <taxon>Gunneridae</taxon>
        <taxon>Pentapetalae</taxon>
        <taxon>rosids</taxon>
        <taxon>malvids</taxon>
        <taxon>Malvales</taxon>
        <taxon>Dipterocarpaceae</taxon>
        <taxon>Rubroshorea</taxon>
    </lineage>
</organism>
<protein>
    <submittedName>
        <fullName evidence="1">Uncharacterized protein</fullName>
    </submittedName>
</protein>
<dbReference type="AlphaFoldDB" id="A0AAV5LAC4"/>
<dbReference type="Proteomes" id="UP001054252">
    <property type="component" value="Unassembled WGS sequence"/>
</dbReference>
<proteinExistence type="predicted"/>
<reference evidence="1 2" key="1">
    <citation type="journal article" date="2021" name="Commun. Biol.">
        <title>The genome of Shorea leprosula (Dipterocarpaceae) highlights the ecological relevance of drought in aseasonal tropical rainforests.</title>
        <authorList>
            <person name="Ng K.K.S."/>
            <person name="Kobayashi M.J."/>
            <person name="Fawcett J.A."/>
            <person name="Hatakeyama M."/>
            <person name="Paape T."/>
            <person name="Ng C.H."/>
            <person name="Ang C.C."/>
            <person name="Tnah L.H."/>
            <person name="Lee C.T."/>
            <person name="Nishiyama T."/>
            <person name="Sese J."/>
            <person name="O'Brien M.J."/>
            <person name="Copetti D."/>
            <person name="Mohd Noor M.I."/>
            <person name="Ong R.C."/>
            <person name="Putra M."/>
            <person name="Sireger I.Z."/>
            <person name="Indrioko S."/>
            <person name="Kosugi Y."/>
            <person name="Izuno A."/>
            <person name="Isagi Y."/>
            <person name="Lee S.L."/>
            <person name="Shimizu K.K."/>
        </authorList>
    </citation>
    <scope>NUCLEOTIDE SEQUENCE [LARGE SCALE GENOMIC DNA]</scope>
    <source>
        <strain evidence="1">214</strain>
    </source>
</reference>
<comment type="caution">
    <text evidence="1">The sequence shown here is derived from an EMBL/GenBank/DDBJ whole genome shotgun (WGS) entry which is preliminary data.</text>
</comment>
<dbReference type="EMBL" id="BPVZ01000102">
    <property type="protein sequence ID" value="GKV33881.1"/>
    <property type="molecule type" value="Genomic_DNA"/>
</dbReference>
<name>A0AAV5LAC4_9ROSI</name>
<sequence length="65" mass="7687">MQSVPISLRPPCFDLQKSSHGLEKRGKQLLAFWDRLLGKKKKKRGKSEGRKVRSRNRFRVFAFKE</sequence>
<accession>A0AAV5LAC4</accession>
<keyword evidence="2" id="KW-1185">Reference proteome</keyword>